<protein>
    <submittedName>
        <fullName evidence="1">Uncharacterized protein</fullName>
    </submittedName>
</protein>
<proteinExistence type="predicted"/>
<organism evidence="1 2">
    <name type="scientific">candidate division CSSED10-310 bacterium</name>
    <dbReference type="NCBI Taxonomy" id="2855610"/>
    <lineage>
        <taxon>Bacteria</taxon>
        <taxon>Bacteria division CSSED10-310</taxon>
    </lineage>
</organism>
<comment type="caution">
    <text evidence="1">The sequence shown here is derived from an EMBL/GenBank/DDBJ whole genome shotgun (WGS) entry which is preliminary data.</text>
</comment>
<sequence>MMQKIKLNVIISFFRLKPGIKKLDQGNYKEIMNVFKKNYHEISERTKKESGIMAFHRMFLIIGLALYKALYNRIQDKEELIDKIHDILWQERMAKNIRFIAFFIRRCKDQSAKYQRSALFETGSYDVVNREDMTELLIEQKFQQLVYSDDTPII</sequence>
<evidence type="ECO:0000313" key="2">
    <source>
        <dbReference type="Proteomes" id="UP001594351"/>
    </source>
</evidence>
<name>A0ABV6YWN7_UNCC1</name>
<keyword evidence="2" id="KW-1185">Reference proteome</keyword>
<dbReference type="Proteomes" id="UP001594351">
    <property type="component" value="Unassembled WGS sequence"/>
</dbReference>
<gene>
    <name evidence="1" type="ORF">ACFL27_10570</name>
</gene>
<reference evidence="1 2" key="1">
    <citation type="submission" date="2024-09" db="EMBL/GenBank/DDBJ databases">
        <title>Laminarin stimulates single cell rates of sulfate reduction while oxygen inhibits transcriptomic activity in coastal marine sediment.</title>
        <authorList>
            <person name="Lindsay M."/>
            <person name="Orcutt B."/>
            <person name="Emerson D."/>
            <person name="Stepanauskas R."/>
            <person name="D'Angelo T."/>
        </authorList>
    </citation>
    <scope>NUCLEOTIDE SEQUENCE [LARGE SCALE GENOMIC DNA]</scope>
    <source>
        <strain evidence="1">SAG AM-311-K15</strain>
    </source>
</reference>
<accession>A0ABV6YWN7</accession>
<dbReference type="EMBL" id="JBHPBY010000112">
    <property type="protein sequence ID" value="MFC1850624.1"/>
    <property type="molecule type" value="Genomic_DNA"/>
</dbReference>
<evidence type="ECO:0000313" key="1">
    <source>
        <dbReference type="EMBL" id="MFC1850624.1"/>
    </source>
</evidence>